<comment type="similarity">
    <text evidence="2">Belongs to the RdgC family.</text>
</comment>
<sequence>MLFRIEAGWPQSLTELQDALMQEAFSPCSATQQKATGWVPVRGQNHGEFAESVAGQWIAKFTIETKAVPADALRRRVDELAQQIEATTGRVPGKREKKDLRDDALQELLPHAFPKQSSNWVWLDPESRILALDAASPGRADEITSSLTRVAGRGFGLRLIQTHSTPQSVMAHWLGSEEADAMPSDFALGRECELKGGGEEPAMVKFKRHDLSTDEVRQHLADGKLPIALAVNWEDRVRFTLTEALVLKKIGFDDSVFADAGDDDDRFDTDITIKTAELQALIASLLQALGGEQAPGALPGAAPTPAAALSAGATEATGQAAEAWAEGPPF</sequence>
<keyword evidence="8" id="KW-1185">Reference proteome</keyword>
<dbReference type="NCBIfam" id="NF001464">
    <property type="entry name" value="PRK00321.1-5"/>
    <property type="match status" value="1"/>
</dbReference>
<dbReference type="PANTHER" id="PTHR38103:SF1">
    <property type="entry name" value="RECOMBINATION-ASSOCIATED PROTEIN RDGC"/>
    <property type="match status" value="1"/>
</dbReference>
<evidence type="ECO:0000256" key="1">
    <source>
        <dbReference type="ARBA" id="ARBA00004453"/>
    </source>
</evidence>
<keyword evidence="4" id="KW-0963">Cytoplasm</keyword>
<dbReference type="KEGG" id="cser:CCO03_15545"/>
<evidence type="ECO:0000256" key="6">
    <source>
        <dbReference type="SAM" id="MobiDB-lite"/>
    </source>
</evidence>
<dbReference type="GO" id="GO:0043590">
    <property type="term" value="C:bacterial nucleoid"/>
    <property type="evidence" value="ECO:0007669"/>
    <property type="project" value="TreeGrafter"/>
</dbReference>
<dbReference type="Pfam" id="PF04381">
    <property type="entry name" value="RdgC"/>
    <property type="match status" value="1"/>
</dbReference>
<evidence type="ECO:0000256" key="3">
    <source>
        <dbReference type="ARBA" id="ARBA00022296"/>
    </source>
</evidence>
<feature type="region of interest" description="Disordered" evidence="6">
    <location>
        <begin position="296"/>
        <end position="330"/>
    </location>
</feature>
<proteinExistence type="inferred from homology"/>
<evidence type="ECO:0000313" key="7">
    <source>
        <dbReference type="EMBL" id="ARU05898.1"/>
    </source>
</evidence>
<evidence type="ECO:0000313" key="8">
    <source>
        <dbReference type="Proteomes" id="UP000196138"/>
    </source>
</evidence>
<dbReference type="Proteomes" id="UP000196138">
    <property type="component" value="Chromosome"/>
</dbReference>
<dbReference type="InterPro" id="IPR007476">
    <property type="entry name" value="RdgC"/>
</dbReference>
<evidence type="ECO:0000256" key="5">
    <source>
        <dbReference type="ARBA" id="ARBA00023172"/>
    </source>
</evidence>
<dbReference type="GO" id="GO:0003690">
    <property type="term" value="F:double-stranded DNA binding"/>
    <property type="evidence" value="ECO:0007669"/>
    <property type="project" value="TreeGrafter"/>
</dbReference>
<comment type="subcellular location">
    <subcellularLocation>
        <location evidence="1">Cytoplasm</location>
        <location evidence="1">Nucleoid</location>
    </subcellularLocation>
</comment>
<dbReference type="GO" id="GO:0000018">
    <property type="term" value="P:regulation of DNA recombination"/>
    <property type="evidence" value="ECO:0007669"/>
    <property type="project" value="TreeGrafter"/>
</dbReference>
<reference evidence="7 8" key="1">
    <citation type="submission" date="2017-05" db="EMBL/GenBank/DDBJ databases">
        <authorList>
            <person name="Song R."/>
            <person name="Chenine A.L."/>
            <person name="Ruprecht R.M."/>
        </authorList>
    </citation>
    <scope>NUCLEOTIDE SEQUENCE [LARGE SCALE GENOMIC DNA]</scope>
    <source>
        <strain evidence="7 8">DSM 26136</strain>
    </source>
</reference>
<gene>
    <name evidence="7" type="ORF">CCO03_15545</name>
</gene>
<dbReference type="PANTHER" id="PTHR38103">
    <property type="entry name" value="RECOMBINATION-ASSOCIATED PROTEIN RDGC"/>
    <property type="match status" value="1"/>
</dbReference>
<keyword evidence="5" id="KW-0233">DNA recombination</keyword>
<dbReference type="EMBL" id="CP021455">
    <property type="protein sequence ID" value="ARU05898.1"/>
    <property type="molecule type" value="Genomic_DNA"/>
</dbReference>
<name>A0A1Y0EQX1_9BURK</name>
<evidence type="ECO:0000256" key="4">
    <source>
        <dbReference type="ARBA" id="ARBA00022490"/>
    </source>
</evidence>
<organism evidence="7 8">
    <name type="scientific">Comamonas serinivorans</name>
    <dbReference type="NCBI Taxonomy" id="1082851"/>
    <lineage>
        <taxon>Bacteria</taxon>
        <taxon>Pseudomonadati</taxon>
        <taxon>Pseudomonadota</taxon>
        <taxon>Betaproteobacteria</taxon>
        <taxon>Burkholderiales</taxon>
        <taxon>Comamonadaceae</taxon>
        <taxon>Comamonas</taxon>
    </lineage>
</organism>
<protein>
    <recommendedName>
        <fullName evidence="3">Recombination-associated protein RdgC</fullName>
    </recommendedName>
</protein>
<dbReference type="GO" id="GO:0006310">
    <property type="term" value="P:DNA recombination"/>
    <property type="evidence" value="ECO:0007669"/>
    <property type="project" value="UniProtKB-KW"/>
</dbReference>
<accession>A0A1Y0EQX1</accession>
<dbReference type="AlphaFoldDB" id="A0A1Y0EQX1"/>
<evidence type="ECO:0000256" key="2">
    <source>
        <dbReference type="ARBA" id="ARBA00008657"/>
    </source>
</evidence>